<dbReference type="Proteomes" id="UP000282297">
    <property type="component" value="Chromosome"/>
</dbReference>
<sequence length="276" mass="32466">MKNFTQKLESDLNCKFNFITLQESSIIEQSAQCMDEVSAAMTKLKNFTLKYRFTSEEEEIHFFKNEKPKFLSKLIYYTEIFQMESRKPYAGKDIQINYYNDLLARLHRFTEYNLDFYKYYRGNLTYYDSLYFLRGKLDLKLVASSTASQFDSKFATNHDFTVAKIMANDMLQLFLTEQIEKVKGHAIIPQNSIPGIPWTETKTALIELIYALHFSGSIANGEMEIKEIVQIFEKMFEVELGDVYRTFTDIKLRTNPTKYLDSLKSCLTERLVMQMD</sequence>
<reference evidence="2" key="1">
    <citation type="submission" date="2018-11" db="EMBL/GenBank/DDBJ databases">
        <title>Proposal to divide the Flavobacteriaceae and reorganize its genera based on Amino Acid Identity values calculated from whole genome sequences.</title>
        <authorList>
            <person name="Nicholson A.C."/>
            <person name="Gulvik C.A."/>
            <person name="Whitney A.M."/>
            <person name="Humrighouse B.W."/>
            <person name="Bell M."/>
            <person name="Holmes B."/>
            <person name="Steigerwalt A.B."/>
            <person name="Villarma A."/>
            <person name="Sheth M."/>
            <person name="Batra D."/>
            <person name="Pryor J."/>
            <person name="Bernardet J.-F."/>
            <person name="Hugo C."/>
            <person name="Kampfer P."/>
            <person name="Newman J.D."/>
            <person name="McQuiston J.R."/>
        </authorList>
    </citation>
    <scope>NUCLEOTIDE SEQUENCE [LARGE SCALE GENOMIC DNA]</scope>
    <source>
        <strain evidence="2">H4753</strain>
    </source>
</reference>
<evidence type="ECO:0000313" key="2">
    <source>
        <dbReference type="Proteomes" id="UP000282297"/>
    </source>
</evidence>
<organism evidence="1 2">
    <name type="scientific">Chryseobacterium taklimakanense</name>
    <dbReference type="NCBI Taxonomy" id="536441"/>
    <lineage>
        <taxon>Bacteria</taxon>
        <taxon>Pseudomonadati</taxon>
        <taxon>Bacteroidota</taxon>
        <taxon>Flavobacteriia</taxon>
        <taxon>Flavobacteriales</taxon>
        <taxon>Weeksellaceae</taxon>
        <taxon>Chryseobacterium group</taxon>
        <taxon>Chryseobacterium</taxon>
    </lineage>
</organism>
<dbReference type="RefSeq" id="WP_124785019.1">
    <property type="nucleotide sequence ID" value="NZ_CP034171.1"/>
</dbReference>
<accession>A0A3G8WJT2</accession>
<gene>
    <name evidence="1" type="ORF">EIH08_09130</name>
</gene>
<dbReference type="InterPro" id="IPR018534">
    <property type="entry name" value="Tet_reg_excision_RteC"/>
</dbReference>
<protein>
    <submittedName>
        <fullName evidence="1">Tetracycline regulation of excision, RteC</fullName>
    </submittedName>
</protein>
<name>A0A3G8WJT2_9FLAO</name>
<evidence type="ECO:0000313" key="1">
    <source>
        <dbReference type="EMBL" id="AZI20839.1"/>
    </source>
</evidence>
<proteinExistence type="predicted"/>
<dbReference type="EMBL" id="CP034171">
    <property type="protein sequence ID" value="AZI20839.1"/>
    <property type="molecule type" value="Genomic_DNA"/>
</dbReference>
<dbReference type="Pfam" id="PF09357">
    <property type="entry name" value="RteC"/>
    <property type="match status" value="1"/>
</dbReference>
<dbReference type="AlphaFoldDB" id="A0A3G8WJT2"/>